<keyword evidence="5" id="KW-1185">Reference proteome</keyword>
<keyword evidence="2" id="KW-0560">Oxidoreductase</keyword>
<dbReference type="PANTHER" id="PTHR43673">
    <property type="entry name" value="NAD(P)H NITROREDUCTASE YDGI-RELATED"/>
    <property type="match status" value="1"/>
</dbReference>
<comment type="similarity">
    <text evidence="1">Belongs to the nitroreductase family.</text>
</comment>
<gene>
    <name evidence="4" type="ORF">HUK68_16665</name>
</gene>
<evidence type="ECO:0000259" key="3">
    <source>
        <dbReference type="Pfam" id="PF00881"/>
    </source>
</evidence>
<organism evidence="4 5">
    <name type="scientific">Comamonas antarctica</name>
    <dbReference type="NCBI Taxonomy" id="2743470"/>
    <lineage>
        <taxon>Bacteria</taxon>
        <taxon>Pseudomonadati</taxon>
        <taxon>Pseudomonadota</taxon>
        <taxon>Betaproteobacteria</taxon>
        <taxon>Burkholderiales</taxon>
        <taxon>Comamonadaceae</taxon>
        <taxon>Comamonas</taxon>
    </lineage>
</organism>
<proteinExistence type="inferred from homology"/>
<dbReference type="GO" id="GO:0016491">
    <property type="term" value="F:oxidoreductase activity"/>
    <property type="evidence" value="ECO:0007669"/>
    <property type="project" value="UniProtKB-KW"/>
</dbReference>
<dbReference type="InterPro" id="IPR029479">
    <property type="entry name" value="Nitroreductase"/>
</dbReference>
<dbReference type="KEGG" id="aant:HUK68_16665"/>
<evidence type="ECO:0000313" key="4">
    <source>
        <dbReference type="EMBL" id="QKV54409.1"/>
    </source>
</evidence>
<dbReference type="SUPFAM" id="SSF55469">
    <property type="entry name" value="FMN-dependent nitroreductase-like"/>
    <property type="match status" value="1"/>
</dbReference>
<protein>
    <submittedName>
        <fullName evidence="4">Nitroreductase family protein</fullName>
    </submittedName>
</protein>
<dbReference type="Proteomes" id="UP000509579">
    <property type="component" value="Chromosome"/>
</dbReference>
<dbReference type="InterPro" id="IPR000415">
    <property type="entry name" value="Nitroreductase-like"/>
</dbReference>
<evidence type="ECO:0000256" key="2">
    <source>
        <dbReference type="ARBA" id="ARBA00023002"/>
    </source>
</evidence>
<reference evidence="4 5" key="1">
    <citation type="submission" date="2020-06" db="EMBL/GenBank/DDBJ databases">
        <title>Acidovorax antarctica sp. nov., isolated from Corinth ice sheet soil, Antarctic Fields Peninsula.</title>
        <authorList>
            <person name="Xu Q."/>
            <person name="Peng F."/>
        </authorList>
    </citation>
    <scope>NUCLEOTIDE SEQUENCE [LARGE SCALE GENOMIC DNA]</scope>
    <source>
        <strain evidence="4 5">16-35-5</strain>
    </source>
</reference>
<evidence type="ECO:0000256" key="1">
    <source>
        <dbReference type="ARBA" id="ARBA00007118"/>
    </source>
</evidence>
<sequence length="205" mass="21324">MTLSMQQTIETRNSIHQFQPGRPLDGDTVATLARLATTAPTAYNLQNWRLIAVCSEDAKARLKAAAFGQQKIADASAAFLVCGTLAAHRQLAAVLQPSVAAGIVKQAVADAWVAQAGAAHEGNAQLQRDEAMRSASMAAMTLMLAAQHMGLGSCAMGGFDAEAVAREFGLGALELPVMIVAVGHPAAGNAPQKLRRPLDEVLAVA</sequence>
<evidence type="ECO:0000313" key="5">
    <source>
        <dbReference type="Proteomes" id="UP000509579"/>
    </source>
</evidence>
<accession>A0A6N1X4M4</accession>
<dbReference type="Pfam" id="PF00881">
    <property type="entry name" value="Nitroreductase"/>
    <property type="match status" value="1"/>
</dbReference>
<dbReference type="EMBL" id="CP054840">
    <property type="protein sequence ID" value="QKV54409.1"/>
    <property type="molecule type" value="Genomic_DNA"/>
</dbReference>
<name>A0A6N1X4M4_9BURK</name>
<dbReference type="Gene3D" id="3.40.109.10">
    <property type="entry name" value="NADH Oxidase"/>
    <property type="match status" value="1"/>
</dbReference>
<dbReference type="AlphaFoldDB" id="A0A6N1X4M4"/>
<feature type="domain" description="Nitroreductase" evidence="3">
    <location>
        <begin position="9"/>
        <end position="184"/>
    </location>
</feature>